<sequence>MSICTGIQAPNNNDCGLFVILSMQEWNGGSLEKEYDNETLANLRRQLVIDIVLTPFNTKRVDVLKMILPHLQGRSIPKRGKKKEVESPYTAPNTREITRRAEKRERIWKRKEE</sequence>
<evidence type="ECO:0000313" key="3">
    <source>
        <dbReference type="Proteomes" id="UP001341840"/>
    </source>
</evidence>
<feature type="compositionally biased region" description="Basic and acidic residues" evidence="1">
    <location>
        <begin position="96"/>
        <end position="113"/>
    </location>
</feature>
<dbReference type="InterPro" id="IPR038765">
    <property type="entry name" value="Papain-like_cys_pep_sf"/>
</dbReference>
<feature type="region of interest" description="Disordered" evidence="1">
    <location>
        <begin position="78"/>
        <end position="113"/>
    </location>
</feature>
<gene>
    <name evidence="2" type="ORF">PIB30_034131</name>
</gene>
<evidence type="ECO:0000256" key="1">
    <source>
        <dbReference type="SAM" id="MobiDB-lite"/>
    </source>
</evidence>
<dbReference type="Proteomes" id="UP001341840">
    <property type="component" value="Unassembled WGS sequence"/>
</dbReference>
<dbReference type="Gene3D" id="3.40.395.10">
    <property type="entry name" value="Adenoviral Proteinase, Chain A"/>
    <property type="match status" value="1"/>
</dbReference>
<organism evidence="2 3">
    <name type="scientific">Stylosanthes scabra</name>
    <dbReference type="NCBI Taxonomy" id="79078"/>
    <lineage>
        <taxon>Eukaryota</taxon>
        <taxon>Viridiplantae</taxon>
        <taxon>Streptophyta</taxon>
        <taxon>Embryophyta</taxon>
        <taxon>Tracheophyta</taxon>
        <taxon>Spermatophyta</taxon>
        <taxon>Magnoliopsida</taxon>
        <taxon>eudicotyledons</taxon>
        <taxon>Gunneridae</taxon>
        <taxon>Pentapetalae</taxon>
        <taxon>rosids</taxon>
        <taxon>fabids</taxon>
        <taxon>Fabales</taxon>
        <taxon>Fabaceae</taxon>
        <taxon>Papilionoideae</taxon>
        <taxon>50 kb inversion clade</taxon>
        <taxon>dalbergioids sensu lato</taxon>
        <taxon>Dalbergieae</taxon>
        <taxon>Pterocarpus clade</taxon>
        <taxon>Stylosanthes</taxon>
    </lineage>
</organism>
<name>A0ABU6UG08_9FABA</name>
<accession>A0ABU6UG08</accession>
<comment type="caution">
    <text evidence="2">The sequence shown here is derived from an EMBL/GenBank/DDBJ whole genome shotgun (WGS) entry which is preliminary data.</text>
</comment>
<reference evidence="2 3" key="1">
    <citation type="journal article" date="2023" name="Plants (Basel)">
        <title>Bridging the Gap: Combining Genomics and Transcriptomics Approaches to Understand Stylosanthes scabra, an Orphan Legume from the Brazilian Caatinga.</title>
        <authorList>
            <person name="Ferreira-Neto J.R.C."/>
            <person name="da Silva M.D."/>
            <person name="Binneck E."/>
            <person name="de Melo N.F."/>
            <person name="da Silva R.H."/>
            <person name="de Melo A.L.T.M."/>
            <person name="Pandolfi V."/>
            <person name="Bustamante F.O."/>
            <person name="Brasileiro-Vidal A.C."/>
            <person name="Benko-Iseppon A.M."/>
        </authorList>
    </citation>
    <scope>NUCLEOTIDE SEQUENCE [LARGE SCALE GENOMIC DNA]</scope>
    <source>
        <tissue evidence="2">Leaves</tissue>
    </source>
</reference>
<keyword evidence="3" id="KW-1185">Reference proteome</keyword>
<proteinExistence type="predicted"/>
<dbReference type="SUPFAM" id="SSF54001">
    <property type="entry name" value="Cysteine proteinases"/>
    <property type="match status" value="1"/>
</dbReference>
<dbReference type="EMBL" id="JASCZI010120986">
    <property type="protein sequence ID" value="MED6158583.1"/>
    <property type="molecule type" value="Genomic_DNA"/>
</dbReference>
<evidence type="ECO:0008006" key="4">
    <source>
        <dbReference type="Google" id="ProtNLM"/>
    </source>
</evidence>
<evidence type="ECO:0000313" key="2">
    <source>
        <dbReference type="EMBL" id="MED6158583.1"/>
    </source>
</evidence>
<protein>
    <recommendedName>
        <fullName evidence="4">Ubiquitin-like protease family profile domain-containing protein</fullName>
    </recommendedName>
</protein>